<proteinExistence type="predicted"/>
<organism evidence="1">
    <name type="scientific">Nothobranchius kuhntae</name>
    <name type="common">Beira killifish</name>
    <dbReference type="NCBI Taxonomy" id="321403"/>
    <lineage>
        <taxon>Eukaryota</taxon>
        <taxon>Metazoa</taxon>
        <taxon>Chordata</taxon>
        <taxon>Craniata</taxon>
        <taxon>Vertebrata</taxon>
        <taxon>Euteleostomi</taxon>
        <taxon>Actinopterygii</taxon>
        <taxon>Neopterygii</taxon>
        <taxon>Teleostei</taxon>
        <taxon>Neoteleostei</taxon>
        <taxon>Acanthomorphata</taxon>
        <taxon>Ovalentaria</taxon>
        <taxon>Atherinomorphae</taxon>
        <taxon>Cyprinodontiformes</taxon>
        <taxon>Nothobranchiidae</taxon>
        <taxon>Nothobranchius</taxon>
    </lineage>
</organism>
<feature type="non-terminal residue" evidence="1">
    <location>
        <position position="97"/>
    </location>
</feature>
<reference evidence="1" key="1">
    <citation type="submission" date="2016-05" db="EMBL/GenBank/DDBJ databases">
        <authorList>
            <person name="Lavstsen T."/>
            <person name="Jespersen J.S."/>
        </authorList>
    </citation>
    <scope>NUCLEOTIDE SEQUENCE</scope>
    <source>
        <tissue evidence="1">Brain</tissue>
    </source>
</reference>
<sequence length="97" mass="10600">GSSGIWLGYLMDASLVRFSGHVQLGGDPREDPGHAGGNASQRARERLLGLPWKSWLKWPGSGKSGPLCCPRDPTLDKRLIMVGWLDGYAFMTMIAPF</sequence>
<dbReference type="EMBL" id="HAEE01004681">
    <property type="protein sequence ID" value="SBR24701.1"/>
    <property type="molecule type" value="Transcribed_RNA"/>
</dbReference>
<gene>
    <name evidence="1" type="primary">Nfu_g_1_008376</name>
</gene>
<protein>
    <submittedName>
        <fullName evidence="1">Uncharacterized protein</fullName>
    </submittedName>
</protein>
<accession>A0A1A8JXH5</accession>
<feature type="non-terminal residue" evidence="1">
    <location>
        <position position="1"/>
    </location>
</feature>
<evidence type="ECO:0000313" key="1">
    <source>
        <dbReference type="EMBL" id="SBR24701.1"/>
    </source>
</evidence>
<dbReference type="AlphaFoldDB" id="A0A1A8JXH5"/>
<name>A0A1A8JXH5_NOTKU</name>
<reference evidence="1" key="2">
    <citation type="submission" date="2016-06" db="EMBL/GenBank/DDBJ databases">
        <title>The genome of a short-lived fish provides insights into sex chromosome evolution and the genetic control of aging.</title>
        <authorList>
            <person name="Reichwald K."/>
            <person name="Felder M."/>
            <person name="Petzold A."/>
            <person name="Koch P."/>
            <person name="Groth M."/>
            <person name="Platzer M."/>
        </authorList>
    </citation>
    <scope>NUCLEOTIDE SEQUENCE</scope>
    <source>
        <tissue evidence="1">Brain</tissue>
    </source>
</reference>